<organism evidence="6 7">
    <name type="scientific">Teichococcus aestuarii</name>
    <dbReference type="NCBI Taxonomy" id="568898"/>
    <lineage>
        <taxon>Bacteria</taxon>
        <taxon>Pseudomonadati</taxon>
        <taxon>Pseudomonadota</taxon>
        <taxon>Alphaproteobacteria</taxon>
        <taxon>Acetobacterales</taxon>
        <taxon>Roseomonadaceae</taxon>
        <taxon>Roseomonas</taxon>
    </lineage>
</organism>
<keyword evidence="4" id="KW-0560">Oxidoreductase</keyword>
<dbReference type="GO" id="GO:0050660">
    <property type="term" value="F:flavin adenine dinucleotide binding"/>
    <property type="evidence" value="ECO:0007669"/>
    <property type="project" value="InterPro"/>
</dbReference>
<dbReference type="InterPro" id="IPR036188">
    <property type="entry name" value="FAD/NAD-bd_sf"/>
</dbReference>
<dbReference type="InterPro" id="IPR006076">
    <property type="entry name" value="FAD-dep_OxRdtase"/>
</dbReference>
<dbReference type="GO" id="GO:0008115">
    <property type="term" value="F:sarcosine oxidase activity"/>
    <property type="evidence" value="ECO:0007669"/>
    <property type="project" value="TreeGrafter"/>
</dbReference>
<dbReference type="Pfam" id="PF01266">
    <property type="entry name" value="DAO"/>
    <property type="match status" value="1"/>
</dbReference>
<proteinExistence type="predicted"/>
<dbReference type="SUPFAM" id="SSF54373">
    <property type="entry name" value="FAD-linked reductases, C-terminal domain"/>
    <property type="match status" value="1"/>
</dbReference>
<sequence length="376" mass="40609">MPHHDTIVIGLGGMGSAALWQLARRGQRVLGLERFDLGHAMGSSHGLNRIIRLAYFEHPDYVPLLRRAYELWRETEALAGEQLLFVTGSLDAGPEDGRIVQGSLAACRAHGLPHAALTAAEVNRRFPGYRLPEGHAAIHQPDGGFIASERAILAHATLAVAAGAEIHAREKVLAIEPAPGRVTVVTEHGRHEAGRVIVSAGAWMEDLIPGLRGQAVPERQVLGWFQPRQPALFTPAAFPVSNMETALGHFYQFPAWGIPGFKIGLYHHLREQGHADALSREPTARDEAVLREAIRAFFPAADGPTLRLAACLFTNTPDEHFVLDTLPGHPEVVVASPCSGHGYKFASVIGEALAELATTGTSRHDLSLFSYGRLAA</sequence>
<dbReference type="PANTHER" id="PTHR10961:SF7">
    <property type="entry name" value="FAD DEPENDENT OXIDOREDUCTASE DOMAIN-CONTAINING PROTEIN"/>
    <property type="match status" value="1"/>
</dbReference>
<comment type="cofactor">
    <cofactor evidence="1">
        <name>FAD</name>
        <dbReference type="ChEBI" id="CHEBI:57692"/>
    </cofactor>
</comment>
<evidence type="ECO:0000256" key="4">
    <source>
        <dbReference type="ARBA" id="ARBA00023002"/>
    </source>
</evidence>
<dbReference type="OrthoDB" id="9806257at2"/>
<dbReference type="SUPFAM" id="SSF51905">
    <property type="entry name" value="FAD/NAD(P)-binding domain"/>
    <property type="match status" value="1"/>
</dbReference>
<dbReference type="NCBIfam" id="NF008425">
    <property type="entry name" value="PRK11259.1"/>
    <property type="match status" value="1"/>
</dbReference>
<evidence type="ECO:0000256" key="3">
    <source>
        <dbReference type="ARBA" id="ARBA00022827"/>
    </source>
</evidence>
<keyword evidence="3" id="KW-0274">FAD</keyword>
<accession>A0A2U1V5G0</accession>
<keyword evidence="7" id="KW-1185">Reference proteome</keyword>
<evidence type="ECO:0000256" key="1">
    <source>
        <dbReference type="ARBA" id="ARBA00001974"/>
    </source>
</evidence>
<evidence type="ECO:0000256" key="2">
    <source>
        <dbReference type="ARBA" id="ARBA00022630"/>
    </source>
</evidence>
<dbReference type="InterPro" id="IPR045170">
    <property type="entry name" value="MTOX"/>
</dbReference>
<evidence type="ECO:0000313" key="6">
    <source>
        <dbReference type="EMBL" id="PWC29157.1"/>
    </source>
</evidence>
<dbReference type="EMBL" id="PDOA01000004">
    <property type="protein sequence ID" value="PWC29157.1"/>
    <property type="molecule type" value="Genomic_DNA"/>
</dbReference>
<gene>
    <name evidence="6" type="ORF">CR165_08185</name>
</gene>
<reference evidence="7" key="1">
    <citation type="submission" date="2017-10" db="EMBL/GenBank/DDBJ databases">
        <authorList>
            <person name="Toshchakov S.V."/>
            <person name="Goeva M.A."/>
        </authorList>
    </citation>
    <scope>NUCLEOTIDE SEQUENCE [LARGE SCALE GENOMIC DNA]</scope>
    <source>
        <strain evidence="7">JR1/69-1-13</strain>
    </source>
</reference>
<dbReference type="Gene3D" id="3.30.9.10">
    <property type="entry name" value="D-Amino Acid Oxidase, subunit A, domain 2"/>
    <property type="match status" value="1"/>
</dbReference>
<evidence type="ECO:0000313" key="7">
    <source>
        <dbReference type="Proteomes" id="UP000245048"/>
    </source>
</evidence>
<dbReference type="Proteomes" id="UP000245048">
    <property type="component" value="Unassembled WGS sequence"/>
</dbReference>
<dbReference type="AlphaFoldDB" id="A0A2U1V5G0"/>
<protein>
    <submittedName>
        <fullName evidence="6">N-methyl-L-tryptophan oxidase</fullName>
    </submittedName>
</protein>
<dbReference type="RefSeq" id="WP_109516494.1">
    <property type="nucleotide sequence ID" value="NZ_PDOA01000004.1"/>
</dbReference>
<keyword evidence="2" id="KW-0285">Flavoprotein</keyword>
<comment type="caution">
    <text evidence="6">The sequence shown here is derived from an EMBL/GenBank/DDBJ whole genome shotgun (WGS) entry which is preliminary data.</text>
</comment>
<dbReference type="PANTHER" id="PTHR10961">
    <property type="entry name" value="PEROXISOMAL SARCOSINE OXIDASE"/>
    <property type="match status" value="1"/>
</dbReference>
<name>A0A2U1V5G0_9PROT</name>
<dbReference type="Gene3D" id="3.50.50.60">
    <property type="entry name" value="FAD/NAD(P)-binding domain"/>
    <property type="match status" value="1"/>
</dbReference>
<evidence type="ECO:0000259" key="5">
    <source>
        <dbReference type="Pfam" id="PF01266"/>
    </source>
</evidence>
<feature type="domain" description="FAD dependent oxidoreductase" evidence="5">
    <location>
        <begin position="5"/>
        <end position="356"/>
    </location>
</feature>